<evidence type="ECO:0000256" key="1">
    <source>
        <dbReference type="ARBA" id="ARBA00022676"/>
    </source>
</evidence>
<dbReference type="Proteomes" id="UP000283310">
    <property type="component" value="Unassembled WGS sequence"/>
</dbReference>
<dbReference type="Proteomes" id="UP000284777">
    <property type="component" value="Unassembled WGS sequence"/>
</dbReference>
<organism evidence="4 6">
    <name type="scientific">Bacteroides stercoris</name>
    <dbReference type="NCBI Taxonomy" id="46506"/>
    <lineage>
        <taxon>Bacteria</taxon>
        <taxon>Pseudomonadati</taxon>
        <taxon>Bacteroidota</taxon>
        <taxon>Bacteroidia</taxon>
        <taxon>Bacteroidales</taxon>
        <taxon>Bacteroidaceae</taxon>
        <taxon>Bacteroides</taxon>
    </lineage>
</organism>
<dbReference type="CDD" id="cd04194">
    <property type="entry name" value="GT8_A4GalT_like"/>
    <property type="match status" value="1"/>
</dbReference>
<keyword evidence="1" id="KW-0328">Glycosyltransferase</keyword>
<sequence length="309" mass="36771">MHLLFATNDAYVPHVATTLASIFENNMDMQFVVHIMATEISDDNYKKLKKFVERYHHLLDVKIVNPDDLEIDLSICGKWGIFPSLKLYAAELYPNVDKILYIDADMICLGSLKPIESVDMTEYYIAASTDEQGAERHKQRLNLPHDAFYGCAGLVWFNLNKWRKEDVCRKCFNYFNSPANRDIIKWGEQDVLNKVCQGHIYELPIVYNMFSFYWLHHGRNIPIRYRDNMIEHKHNTVIIHYIDSCKPWFKDNHFPLKKYYWQYHQLTPWKNETYGYSTDYEGKIHDLKIIIKQMLHSLGIKKYDYAYDI</sequence>
<dbReference type="InterPro" id="IPR002495">
    <property type="entry name" value="Glyco_trans_8"/>
</dbReference>
<comment type="caution">
    <text evidence="4">The sequence shown here is derived from an EMBL/GenBank/DDBJ whole genome shotgun (WGS) entry which is preliminary data.</text>
</comment>
<evidence type="ECO:0000313" key="6">
    <source>
        <dbReference type="Proteomes" id="UP000283310"/>
    </source>
</evidence>
<dbReference type="PANTHER" id="PTHR13778:SF47">
    <property type="entry name" value="LIPOPOLYSACCHARIDE 1,3-GALACTOSYLTRANSFERASE"/>
    <property type="match status" value="1"/>
</dbReference>
<dbReference type="GO" id="GO:0016757">
    <property type="term" value="F:glycosyltransferase activity"/>
    <property type="evidence" value="ECO:0007669"/>
    <property type="project" value="UniProtKB-KW"/>
</dbReference>
<evidence type="ECO:0000256" key="3">
    <source>
        <dbReference type="ARBA" id="ARBA00022723"/>
    </source>
</evidence>
<dbReference type="AlphaFoldDB" id="A0A412DQ26"/>
<dbReference type="SUPFAM" id="SSF53448">
    <property type="entry name" value="Nucleotide-diphospho-sugar transferases"/>
    <property type="match status" value="1"/>
</dbReference>
<accession>A0A412DQ26</accession>
<dbReference type="GO" id="GO:0046872">
    <property type="term" value="F:metal ion binding"/>
    <property type="evidence" value="ECO:0007669"/>
    <property type="project" value="UniProtKB-KW"/>
</dbReference>
<keyword evidence="2 4" id="KW-0808">Transferase</keyword>
<evidence type="ECO:0000313" key="7">
    <source>
        <dbReference type="Proteomes" id="UP000284777"/>
    </source>
</evidence>
<dbReference type="PANTHER" id="PTHR13778">
    <property type="entry name" value="GLYCOSYLTRANSFERASE 8 DOMAIN-CONTAINING PROTEIN"/>
    <property type="match status" value="1"/>
</dbReference>
<dbReference type="EMBL" id="QRTW01000008">
    <property type="protein sequence ID" value="RGR14871.1"/>
    <property type="molecule type" value="Genomic_DNA"/>
</dbReference>
<dbReference type="EMBL" id="QSBD01000007">
    <property type="protein sequence ID" value="RGW98079.1"/>
    <property type="molecule type" value="Genomic_DNA"/>
</dbReference>
<evidence type="ECO:0000313" key="4">
    <source>
        <dbReference type="EMBL" id="RGR14871.1"/>
    </source>
</evidence>
<reference evidence="6 7" key="1">
    <citation type="submission" date="2018-08" db="EMBL/GenBank/DDBJ databases">
        <title>A genome reference for cultivated species of the human gut microbiota.</title>
        <authorList>
            <person name="Zou Y."/>
            <person name="Xue W."/>
            <person name="Luo G."/>
        </authorList>
    </citation>
    <scope>NUCLEOTIDE SEQUENCE [LARGE SCALE GENOMIC DNA]</scope>
    <source>
        <strain evidence="5 7">AF05-4</strain>
        <strain evidence="4 6">AF26-20BH</strain>
    </source>
</reference>
<dbReference type="Gene3D" id="3.90.550.10">
    <property type="entry name" value="Spore Coat Polysaccharide Biosynthesis Protein SpsA, Chain A"/>
    <property type="match status" value="1"/>
</dbReference>
<keyword evidence="3" id="KW-0479">Metal-binding</keyword>
<dbReference type="Pfam" id="PF01501">
    <property type="entry name" value="Glyco_transf_8"/>
    <property type="match status" value="1"/>
</dbReference>
<gene>
    <name evidence="5" type="ORF">DWV41_06540</name>
    <name evidence="4" type="ORF">DWY65_06465</name>
</gene>
<evidence type="ECO:0000256" key="2">
    <source>
        <dbReference type="ARBA" id="ARBA00022679"/>
    </source>
</evidence>
<dbReference type="RefSeq" id="WP_117901994.1">
    <property type="nucleotide sequence ID" value="NZ_JADNPL010000008.1"/>
</dbReference>
<dbReference type="InterPro" id="IPR029044">
    <property type="entry name" value="Nucleotide-diphossugar_trans"/>
</dbReference>
<name>A0A412DQ26_BACSE</name>
<evidence type="ECO:0000313" key="5">
    <source>
        <dbReference type="EMBL" id="RGW98079.1"/>
    </source>
</evidence>
<proteinExistence type="predicted"/>
<protein>
    <submittedName>
        <fullName evidence="4">Glycosyltransferase family 8 protein</fullName>
    </submittedName>
</protein>
<dbReference type="InterPro" id="IPR050748">
    <property type="entry name" value="Glycosyltrans_8_dom-fam"/>
</dbReference>